<dbReference type="PANTHER" id="PTHR22792">
    <property type="entry name" value="LUPUS LA PROTEIN-RELATED"/>
    <property type="match status" value="1"/>
</dbReference>
<evidence type="ECO:0000256" key="2">
    <source>
        <dbReference type="PROSITE-ProRule" id="PRU00332"/>
    </source>
</evidence>
<dbReference type="InterPro" id="IPR036390">
    <property type="entry name" value="WH_DNA-bd_sf"/>
</dbReference>
<dbReference type="eggNOG" id="KOG2590">
    <property type="taxonomic scope" value="Eukaryota"/>
</dbReference>
<dbReference type="InterPro" id="IPR045180">
    <property type="entry name" value="La_dom_prot"/>
</dbReference>
<dbReference type="KEGG" id="smo:SELMODRAFT_39324"/>
<dbReference type="Gramene" id="EFJ23044">
    <property type="protein sequence ID" value="EFJ23044"/>
    <property type="gene ID" value="SELMODRAFT_39324"/>
</dbReference>
<dbReference type="STRING" id="88036.D8RY63"/>
<dbReference type="PROSITE" id="PS50961">
    <property type="entry name" value="HTH_LA"/>
    <property type="match status" value="1"/>
</dbReference>
<dbReference type="AlphaFoldDB" id="D8RY63"/>
<dbReference type="InParanoid" id="D8RY63"/>
<protein>
    <recommendedName>
        <fullName evidence="3">HTH La-type RNA-binding domain-containing protein</fullName>
    </recommendedName>
</protein>
<feature type="non-terminal residue" evidence="4">
    <location>
        <position position="73"/>
    </location>
</feature>
<dbReference type="Proteomes" id="UP000001514">
    <property type="component" value="Unassembled WGS sequence"/>
</dbReference>
<dbReference type="Gene3D" id="1.10.10.10">
    <property type="entry name" value="Winged helix-like DNA-binding domain superfamily/Winged helix DNA-binding domain"/>
    <property type="match status" value="1"/>
</dbReference>
<organism evidence="5">
    <name type="scientific">Selaginella moellendorffii</name>
    <name type="common">Spikemoss</name>
    <dbReference type="NCBI Taxonomy" id="88036"/>
    <lineage>
        <taxon>Eukaryota</taxon>
        <taxon>Viridiplantae</taxon>
        <taxon>Streptophyta</taxon>
        <taxon>Embryophyta</taxon>
        <taxon>Tracheophyta</taxon>
        <taxon>Lycopodiopsida</taxon>
        <taxon>Selaginellales</taxon>
        <taxon>Selaginellaceae</taxon>
        <taxon>Selaginella</taxon>
    </lineage>
</organism>
<keyword evidence="1 2" id="KW-0694">RNA-binding</keyword>
<dbReference type="PANTHER" id="PTHR22792:SF132">
    <property type="entry name" value="LA-RELATED PROTEIN 1"/>
    <property type="match status" value="1"/>
</dbReference>
<evidence type="ECO:0000259" key="3">
    <source>
        <dbReference type="PROSITE" id="PS50961"/>
    </source>
</evidence>
<proteinExistence type="predicted"/>
<name>D8RY63_SELML</name>
<feature type="non-terminal residue" evidence="4">
    <location>
        <position position="1"/>
    </location>
</feature>
<dbReference type="SUPFAM" id="SSF46785">
    <property type="entry name" value="Winged helix' DNA-binding domain"/>
    <property type="match status" value="1"/>
</dbReference>
<accession>D8RY63</accession>
<keyword evidence="5" id="KW-1185">Reference proteome</keyword>
<dbReference type="InterPro" id="IPR006630">
    <property type="entry name" value="La_HTH"/>
</dbReference>
<dbReference type="InterPro" id="IPR036388">
    <property type="entry name" value="WH-like_DNA-bd_sf"/>
</dbReference>
<dbReference type="Pfam" id="PF05383">
    <property type="entry name" value="La"/>
    <property type="match status" value="1"/>
</dbReference>
<evidence type="ECO:0000313" key="5">
    <source>
        <dbReference type="Proteomes" id="UP000001514"/>
    </source>
</evidence>
<dbReference type="GO" id="GO:0003723">
    <property type="term" value="F:RNA binding"/>
    <property type="evidence" value="ECO:0000318"/>
    <property type="project" value="GO_Central"/>
</dbReference>
<feature type="domain" description="HTH La-type RNA-binding" evidence="3">
    <location>
        <begin position="1"/>
        <end position="73"/>
    </location>
</feature>
<evidence type="ECO:0000256" key="1">
    <source>
        <dbReference type="ARBA" id="ARBA00022884"/>
    </source>
</evidence>
<dbReference type="HOGENOM" id="CLU_171518_0_0_1"/>
<dbReference type="SMART" id="SM00715">
    <property type="entry name" value="LA"/>
    <property type="match status" value="1"/>
</dbReference>
<dbReference type="EMBL" id="GL377594">
    <property type="protein sequence ID" value="EFJ23044.1"/>
    <property type="molecule type" value="Genomic_DNA"/>
</dbReference>
<reference evidence="4 5" key="1">
    <citation type="journal article" date="2011" name="Science">
        <title>The Selaginella genome identifies genetic changes associated with the evolution of vascular plants.</title>
        <authorList>
            <person name="Banks J.A."/>
            <person name="Nishiyama T."/>
            <person name="Hasebe M."/>
            <person name="Bowman J.L."/>
            <person name="Gribskov M."/>
            <person name="dePamphilis C."/>
            <person name="Albert V.A."/>
            <person name="Aono N."/>
            <person name="Aoyama T."/>
            <person name="Ambrose B.A."/>
            <person name="Ashton N.W."/>
            <person name="Axtell M.J."/>
            <person name="Barker E."/>
            <person name="Barker M.S."/>
            <person name="Bennetzen J.L."/>
            <person name="Bonawitz N.D."/>
            <person name="Chapple C."/>
            <person name="Cheng C."/>
            <person name="Correa L.G."/>
            <person name="Dacre M."/>
            <person name="DeBarry J."/>
            <person name="Dreyer I."/>
            <person name="Elias M."/>
            <person name="Engstrom E.M."/>
            <person name="Estelle M."/>
            <person name="Feng L."/>
            <person name="Finet C."/>
            <person name="Floyd S.K."/>
            <person name="Frommer W.B."/>
            <person name="Fujita T."/>
            <person name="Gramzow L."/>
            <person name="Gutensohn M."/>
            <person name="Harholt J."/>
            <person name="Hattori M."/>
            <person name="Heyl A."/>
            <person name="Hirai T."/>
            <person name="Hiwatashi Y."/>
            <person name="Ishikawa M."/>
            <person name="Iwata M."/>
            <person name="Karol K.G."/>
            <person name="Koehler B."/>
            <person name="Kolukisaoglu U."/>
            <person name="Kubo M."/>
            <person name="Kurata T."/>
            <person name="Lalonde S."/>
            <person name="Li K."/>
            <person name="Li Y."/>
            <person name="Litt A."/>
            <person name="Lyons E."/>
            <person name="Manning G."/>
            <person name="Maruyama T."/>
            <person name="Michael T.P."/>
            <person name="Mikami K."/>
            <person name="Miyazaki S."/>
            <person name="Morinaga S."/>
            <person name="Murata T."/>
            <person name="Mueller-Roeber B."/>
            <person name="Nelson D.R."/>
            <person name="Obara M."/>
            <person name="Oguri Y."/>
            <person name="Olmstead R.G."/>
            <person name="Onodera N."/>
            <person name="Petersen B.L."/>
            <person name="Pils B."/>
            <person name="Prigge M."/>
            <person name="Rensing S.A."/>
            <person name="Riano-Pachon D.M."/>
            <person name="Roberts A.W."/>
            <person name="Sato Y."/>
            <person name="Scheller H.V."/>
            <person name="Schulz B."/>
            <person name="Schulz C."/>
            <person name="Shakirov E.V."/>
            <person name="Shibagaki N."/>
            <person name="Shinohara N."/>
            <person name="Shippen D.E."/>
            <person name="Soerensen I."/>
            <person name="Sotooka R."/>
            <person name="Sugimoto N."/>
            <person name="Sugita M."/>
            <person name="Sumikawa N."/>
            <person name="Tanurdzic M."/>
            <person name="Theissen G."/>
            <person name="Ulvskov P."/>
            <person name="Wakazuki S."/>
            <person name="Weng J.K."/>
            <person name="Willats W.W."/>
            <person name="Wipf D."/>
            <person name="Wolf P.G."/>
            <person name="Yang L."/>
            <person name="Zimmer A.D."/>
            <person name="Zhu Q."/>
            <person name="Mitros T."/>
            <person name="Hellsten U."/>
            <person name="Loque D."/>
            <person name="Otillar R."/>
            <person name="Salamov A."/>
            <person name="Schmutz J."/>
            <person name="Shapiro H."/>
            <person name="Lindquist E."/>
            <person name="Lucas S."/>
            <person name="Rokhsar D."/>
            <person name="Grigoriev I.V."/>
        </authorList>
    </citation>
    <scope>NUCLEOTIDE SEQUENCE [LARGE SCALE GENOMIC DNA]</scope>
</reference>
<dbReference type="GO" id="GO:0005737">
    <property type="term" value="C:cytoplasm"/>
    <property type="evidence" value="ECO:0007669"/>
    <property type="project" value="UniProtKB-ARBA"/>
</dbReference>
<evidence type="ECO:0000313" key="4">
    <source>
        <dbReference type="EMBL" id="EFJ23044.1"/>
    </source>
</evidence>
<sequence>FLFSVENLCRDIFLRSNMDHQGFIPVSTIASFNRVRSLTSDTSIILDALRNSAVVEVQGDRLRKRHDGASWAL</sequence>
<dbReference type="CDD" id="cd07323">
    <property type="entry name" value="LAM"/>
    <property type="match status" value="1"/>
</dbReference>
<gene>
    <name evidence="4" type="ORF">SELMODRAFT_39324</name>
</gene>